<reference evidence="2" key="1">
    <citation type="submission" date="2019-08" db="EMBL/GenBank/DDBJ databases">
        <authorList>
            <person name="Kucharzyk K."/>
            <person name="Murdoch R.W."/>
            <person name="Higgins S."/>
            <person name="Loffler F."/>
        </authorList>
    </citation>
    <scope>NUCLEOTIDE SEQUENCE</scope>
</reference>
<evidence type="ECO:0000256" key="1">
    <source>
        <dbReference type="SAM" id="MobiDB-lite"/>
    </source>
</evidence>
<gene>
    <name evidence="2" type="ORF">SDC9_155578</name>
</gene>
<dbReference type="EMBL" id="VSSQ01054328">
    <property type="protein sequence ID" value="MPN08296.1"/>
    <property type="molecule type" value="Genomic_DNA"/>
</dbReference>
<dbReference type="AlphaFoldDB" id="A0A645F3T2"/>
<organism evidence="2">
    <name type="scientific">bioreactor metagenome</name>
    <dbReference type="NCBI Taxonomy" id="1076179"/>
    <lineage>
        <taxon>unclassified sequences</taxon>
        <taxon>metagenomes</taxon>
        <taxon>ecological metagenomes</taxon>
    </lineage>
</organism>
<sequence>MERRRDRSFPRPQSTSRSQWRRKCPGAGHVFEFQRFHRRRSSVRRRHLRPCQPGAQRLRRRCRNPAASSGVVPSGNHSAKLERRNSLRCGWGLLRRLPRHLRHLLQPRPDEGARPPAAHLARSRRRTFFQPAGGSRSDQIRFHQQMF</sequence>
<protein>
    <submittedName>
        <fullName evidence="2">Uncharacterized protein</fullName>
    </submittedName>
</protein>
<name>A0A645F3T2_9ZZZZ</name>
<feature type="region of interest" description="Disordered" evidence="1">
    <location>
        <begin position="1"/>
        <end position="23"/>
    </location>
</feature>
<comment type="caution">
    <text evidence="2">The sequence shown here is derived from an EMBL/GenBank/DDBJ whole genome shotgun (WGS) entry which is preliminary data.</text>
</comment>
<accession>A0A645F3T2</accession>
<feature type="region of interest" description="Disordered" evidence="1">
    <location>
        <begin position="53"/>
        <end position="79"/>
    </location>
</feature>
<proteinExistence type="predicted"/>
<evidence type="ECO:0000313" key="2">
    <source>
        <dbReference type="EMBL" id="MPN08296.1"/>
    </source>
</evidence>